<dbReference type="Gene3D" id="1.10.287.860">
    <property type="entry name" value="Nucleotidyltransferase"/>
    <property type="match status" value="1"/>
</dbReference>
<dbReference type="SMART" id="SM00954">
    <property type="entry name" value="RelA_SpoT"/>
    <property type="match status" value="1"/>
</dbReference>
<comment type="caution">
    <text evidence="3">The sequence shown here is derived from an EMBL/GenBank/DDBJ whole genome shotgun (WGS) entry which is preliminary data.</text>
</comment>
<evidence type="ECO:0000313" key="3">
    <source>
        <dbReference type="EMBL" id="HIV39953.1"/>
    </source>
</evidence>
<organism evidence="3 4">
    <name type="scientific">Candidatus Blautia stercorigallinarum</name>
    <dbReference type="NCBI Taxonomy" id="2838501"/>
    <lineage>
        <taxon>Bacteria</taxon>
        <taxon>Bacillati</taxon>
        <taxon>Bacillota</taxon>
        <taxon>Clostridia</taxon>
        <taxon>Lachnospirales</taxon>
        <taxon>Lachnospiraceae</taxon>
        <taxon>Blautia</taxon>
    </lineage>
</organism>
<evidence type="ECO:0000259" key="2">
    <source>
        <dbReference type="SMART" id="SM00954"/>
    </source>
</evidence>
<reference evidence="3" key="2">
    <citation type="submission" date="2021-04" db="EMBL/GenBank/DDBJ databases">
        <authorList>
            <person name="Gilroy R."/>
        </authorList>
    </citation>
    <scope>NUCLEOTIDE SEQUENCE</scope>
    <source>
        <strain evidence="3">CHK195-9823</strain>
    </source>
</reference>
<accession>A0A9D1PGP8</accession>
<dbReference type="GO" id="GO:0015969">
    <property type="term" value="P:guanosine tetraphosphate metabolic process"/>
    <property type="evidence" value="ECO:0007669"/>
    <property type="project" value="InterPro"/>
</dbReference>
<feature type="domain" description="RelA/SpoT" evidence="2">
    <location>
        <begin position="45"/>
        <end position="166"/>
    </location>
</feature>
<dbReference type="SUPFAM" id="SSF81301">
    <property type="entry name" value="Nucleotidyltransferase"/>
    <property type="match status" value="1"/>
</dbReference>
<dbReference type="Pfam" id="PF04607">
    <property type="entry name" value="RelA_SpoT"/>
    <property type="match status" value="1"/>
</dbReference>
<reference evidence="3" key="1">
    <citation type="journal article" date="2021" name="PeerJ">
        <title>Extensive microbial diversity within the chicken gut microbiome revealed by metagenomics and culture.</title>
        <authorList>
            <person name="Gilroy R."/>
            <person name="Ravi A."/>
            <person name="Getino M."/>
            <person name="Pursley I."/>
            <person name="Horton D.L."/>
            <person name="Alikhan N.F."/>
            <person name="Baker D."/>
            <person name="Gharbi K."/>
            <person name="Hall N."/>
            <person name="Watson M."/>
            <person name="Adriaenssens E.M."/>
            <person name="Foster-Nyarko E."/>
            <person name="Jarju S."/>
            <person name="Secka A."/>
            <person name="Antonio M."/>
            <person name="Oren A."/>
            <person name="Chaudhuri R.R."/>
            <person name="La Ragione R."/>
            <person name="Hildebrand F."/>
            <person name="Pallen M.J."/>
        </authorList>
    </citation>
    <scope>NUCLEOTIDE SEQUENCE</scope>
    <source>
        <strain evidence="3">CHK195-9823</strain>
    </source>
</reference>
<sequence length="277" mass="32975">MEIRLWRELLIPYELAVKELVMKFNHLKKEHQEKDLYSPIEEVTGRVKSINSILEKMQRKNISWEELEEKVEDIAGVRIICQFYEDIEKVADLIRNRSDMRVLEIKDYVTHMKESGYRSYHMIIGYSTETLEGKKEIRAEIQIRTLAMNFWATIEHSLQYKYKGNMPPHLAERLTNAANSIIQLDTEMSSVRSEVMDAQNSMLHQSNLVADILNNIENLYHYSNKREVAKIQDEFYRIYKRKDLKQLERFHRELDIIAEGYQAQALNFKGIEGNWQR</sequence>
<dbReference type="InterPro" id="IPR007685">
    <property type="entry name" value="RelA_SpoT"/>
</dbReference>
<dbReference type="PANTHER" id="PTHR47837">
    <property type="entry name" value="GTP PYROPHOSPHOKINASE YJBM"/>
    <property type="match status" value="1"/>
</dbReference>
<dbReference type="CDD" id="cd05399">
    <property type="entry name" value="NT_Rel-Spo_like"/>
    <property type="match status" value="1"/>
</dbReference>
<evidence type="ECO:0000313" key="4">
    <source>
        <dbReference type="Proteomes" id="UP000886814"/>
    </source>
</evidence>
<dbReference type="Gene3D" id="3.30.460.10">
    <property type="entry name" value="Beta Polymerase, domain 2"/>
    <property type="match status" value="1"/>
</dbReference>
<evidence type="ECO:0000256" key="1">
    <source>
        <dbReference type="ARBA" id="ARBA00004976"/>
    </source>
</evidence>
<dbReference type="PANTHER" id="PTHR47837:SF2">
    <property type="entry name" value="GTP PYROPHOSPHOKINASE YWAC"/>
    <property type="match status" value="1"/>
</dbReference>
<comment type="pathway">
    <text evidence="1">Purine metabolism; ppGpp biosynthesis; ppGpp from GTP: step 1/2.</text>
</comment>
<protein>
    <submittedName>
        <fullName evidence="3">GTP pyrophosphokinase family protein</fullName>
    </submittedName>
</protein>
<name>A0A9D1PGP8_9FIRM</name>
<gene>
    <name evidence="3" type="ORF">H9747_13335</name>
</gene>
<proteinExistence type="predicted"/>
<dbReference type="InterPro" id="IPR052366">
    <property type="entry name" value="GTP_Pyrophosphokinase"/>
</dbReference>
<dbReference type="EMBL" id="DXIQ01000092">
    <property type="protein sequence ID" value="HIV39953.1"/>
    <property type="molecule type" value="Genomic_DNA"/>
</dbReference>
<dbReference type="InterPro" id="IPR043519">
    <property type="entry name" value="NT_sf"/>
</dbReference>
<dbReference type="AlphaFoldDB" id="A0A9D1PGP8"/>
<dbReference type="Proteomes" id="UP000886814">
    <property type="component" value="Unassembled WGS sequence"/>
</dbReference>